<feature type="transmembrane region" description="Helical" evidence="2">
    <location>
        <begin position="467"/>
        <end position="486"/>
    </location>
</feature>
<organism evidence="3 4">
    <name type="scientific">Halogranum salarium B-1</name>
    <dbReference type="NCBI Taxonomy" id="1210908"/>
    <lineage>
        <taxon>Archaea</taxon>
        <taxon>Methanobacteriati</taxon>
        <taxon>Methanobacteriota</taxon>
        <taxon>Stenosarchaea group</taxon>
        <taxon>Halobacteria</taxon>
        <taxon>Halobacteriales</taxon>
        <taxon>Haloferacaceae</taxon>
    </lineage>
</organism>
<gene>
    <name evidence="3" type="ORF">HSB1_32380</name>
</gene>
<sequence length="636" mass="69607">MATTTKTRTLTHTNNETNTTSSRAVRLGLTAGYLSLAVGVLAARAVPATSYEPSPYTATPILFWVGLVVAVTLGLASSAVGSRLGRYGGLGLAGLATVAFLALPFIRSYYFYGSGDALTHLGWAQGMLEPGFGFFDLIYPGGHSLSLYLSQMMGVPVRHGLMYAMLAVSVVTLLFVPLSVWVVLRDKRVLAFAAVTAMLMLPMNNISTHPGFHTYTLGTLYFPLVLYMTFKHITRGADDETLPSWLSAVSLLSPIPLAAMVFYHPQVAIDVVILFATVLIVGYIYRRRASGDLDSAQFRHRLLVGQVVVITAIFVYWSLRYEKTYSFAENTTNSLLSFLETGEGAGSITQDRANSGQQLGENVLLELFLKLFLVKAAYIGVATALVAAKLFGRVNNKSESDSGMVITYLGFSGLTLGPFFAVQYLGNVSSYFFRHLGFAMILVGVLAAVGLFYFARHVSPHVGQRGRALFTVFGVLVLCLSLVAYYPSPYVYLPSSHTPETQFVGYQTTFDTLPEETPLAKVRIGPSRFSDALGAEVPDRLLWGVPGPQMDSLGNITEFRGNNRTDVPAYYLVVSERDRGREVDGFHGIRYQNDDFERVQTATDSRISRVQTNGDYEVYYIDQRGLPLEATPDVTG</sequence>
<evidence type="ECO:0008006" key="5">
    <source>
        <dbReference type="Google" id="ProtNLM"/>
    </source>
</evidence>
<feature type="transmembrane region" description="Helical" evidence="2">
    <location>
        <begin position="87"/>
        <end position="106"/>
    </location>
</feature>
<dbReference type="EMBL" id="ALJD01000009">
    <property type="protein sequence ID" value="EJN57821.1"/>
    <property type="molecule type" value="Genomic_DNA"/>
</dbReference>
<dbReference type="Proteomes" id="UP000007813">
    <property type="component" value="Unassembled WGS sequence"/>
</dbReference>
<feature type="transmembrane region" description="Helical" evidence="2">
    <location>
        <begin position="242"/>
        <end position="261"/>
    </location>
</feature>
<feature type="transmembrane region" description="Helical" evidence="2">
    <location>
        <begin position="61"/>
        <end position="80"/>
    </location>
</feature>
<keyword evidence="2" id="KW-0472">Membrane</keyword>
<evidence type="ECO:0000256" key="1">
    <source>
        <dbReference type="SAM" id="MobiDB-lite"/>
    </source>
</evidence>
<accession>J3JDV6</accession>
<feature type="transmembrane region" description="Helical" evidence="2">
    <location>
        <begin position="212"/>
        <end position="230"/>
    </location>
</feature>
<feature type="transmembrane region" description="Helical" evidence="2">
    <location>
        <begin position="432"/>
        <end position="455"/>
    </location>
</feature>
<feature type="region of interest" description="Disordered" evidence="1">
    <location>
        <begin position="1"/>
        <end position="21"/>
    </location>
</feature>
<comment type="caution">
    <text evidence="3">The sequence shown here is derived from an EMBL/GenBank/DDBJ whole genome shotgun (WGS) entry which is preliminary data.</text>
</comment>
<feature type="compositionally biased region" description="Low complexity" evidence="1">
    <location>
        <begin position="1"/>
        <end position="20"/>
    </location>
</feature>
<dbReference type="RefSeq" id="WP_009376279.1">
    <property type="nucleotide sequence ID" value="NZ_ALJD01000009.1"/>
</dbReference>
<protein>
    <recommendedName>
        <fullName evidence="5">Glycosyltransferase RgtA/B/C/D-like domain-containing protein</fullName>
    </recommendedName>
</protein>
<dbReference type="AlphaFoldDB" id="J3JDV6"/>
<proteinExistence type="predicted"/>
<dbReference type="OrthoDB" id="137309at2157"/>
<feature type="transmembrane region" description="Helical" evidence="2">
    <location>
        <begin position="367"/>
        <end position="391"/>
    </location>
</feature>
<keyword evidence="2" id="KW-1133">Transmembrane helix</keyword>
<dbReference type="eggNOG" id="arCOG03185">
    <property type="taxonomic scope" value="Archaea"/>
</dbReference>
<name>J3JDV6_9EURY</name>
<feature type="transmembrane region" description="Helical" evidence="2">
    <location>
        <begin position="189"/>
        <end position="206"/>
    </location>
</feature>
<evidence type="ECO:0000313" key="4">
    <source>
        <dbReference type="Proteomes" id="UP000007813"/>
    </source>
</evidence>
<feature type="transmembrane region" description="Helical" evidence="2">
    <location>
        <begin position="161"/>
        <end position="184"/>
    </location>
</feature>
<feature type="transmembrane region" description="Helical" evidence="2">
    <location>
        <begin position="267"/>
        <end position="286"/>
    </location>
</feature>
<feature type="transmembrane region" description="Helical" evidence="2">
    <location>
        <begin position="403"/>
        <end position="426"/>
    </location>
</feature>
<keyword evidence="2" id="KW-0812">Transmembrane</keyword>
<reference evidence="3 4" key="1">
    <citation type="journal article" date="2012" name="J. Bacteriol.">
        <title>Draft Genome Sequence of the Extremely Halophilic Archaeon Halogranum salarium B-1T.</title>
        <authorList>
            <person name="Kim K.K."/>
            <person name="Lee K.C."/>
            <person name="Lee J.S."/>
        </authorList>
    </citation>
    <scope>NUCLEOTIDE SEQUENCE [LARGE SCALE GENOMIC DNA]</scope>
    <source>
        <strain evidence="3 4">B-1</strain>
    </source>
</reference>
<feature type="transmembrane region" description="Helical" evidence="2">
    <location>
        <begin position="27"/>
        <end position="46"/>
    </location>
</feature>
<evidence type="ECO:0000313" key="3">
    <source>
        <dbReference type="EMBL" id="EJN57821.1"/>
    </source>
</evidence>
<evidence type="ECO:0000256" key="2">
    <source>
        <dbReference type="SAM" id="Phobius"/>
    </source>
</evidence>
<feature type="transmembrane region" description="Helical" evidence="2">
    <location>
        <begin position="298"/>
        <end position="319"/>
    </location>
</feature>